<keyword evidence="1" id="KW-0812">Transmembrane</keyword>
<evidence type="ECO:0000313" key="3">
    <source>
        <dbReference type="EMBL" id="GAA3786230.1"/>
    </source>
</evidence>
<keyword evidence="1" id="KW-0472">Membrane</keyword>
<organism evidence="3 4">
    <name type="scientific">Corallibacter vietnamensis</name>
    <dbReference type="NCBI Taxonomy" id="904130"/>
    <lineage>
        <taxon>Bacteria</taxon>
        <taxon>Pseudomonadati</taxon>
        <taxon>Bacteroidota</taxon>
        <taxon>Flavobacteriia</taxon>
        <taxon>Flavobacteriales</taxon>
        <taxon>Flavobacteriaceae</taxon>
        <taxon>Corallibacter</taxon>
    </lineage>
</organism>
<evidence type="ECO:0000313" key="4">
    <source>
        <dbReference type="Proteomes" id="UP001501456"/>
    </source>
</evidence>
<accession>A0ABP7HDX9</accession>
<protein>
    <submittedName>
        <fullName evidence="3">2TM domain-containing protein</fullName>
    </submittedName>
</protein>
<evidence type="ECO:0000259" key="2">
    <source>
        <dbReference type="Pfam" id="PF13239"/>
    </source>
</evidence>
<dbReference type="Pfam" id="PF13239">
    <property type="entry name" value="2TM"/>
    <property type="match status" value="1"/>
</dbReference>
<feature type="domain" description="2TM" evidence="2">
    <location>
        <begin position="17"/>
        <end position="100"/>
    </location>
</feature>
<dbReference type="Proteomes" id="UP001501456">
    <property type="component" value="Unassembled WGS sequence"/>
</dbReference>
<name>A0ABP7HDX9_9FLAO</name>
<keyword evidence="1" id="KW-1133">Transmembrane helix</keyword>
<evidence type="ECO:0000256" key="1">
    <source>
        <dbReference type="SAM" id="Phobius"/>
    </source>
</evidence>
<feature type="transmembrane region" description="Helical" evidence="1">
    <location>
        <begin position="27"/>
        <end position="47"/>
    </location>
</feature>
<reference evidence="4" key="1">
    <citation type="journal article" date="2019" name="Int. J. Syst. Evol. Microbiol.">
        <title>The Global Catalogue of Microorganisms (GCM) 10K type strain sequencing project: providing services to taxonomists for standard genome sequencing and annotation.</title>
        <authorList>
            <consortium name="The Broad Institute Genomics Platform"/>
            <consortium name="The Broad Institute Genome Sequencing Center for Infectious Disease"/>
            <person name="Wu L."/>
            <person name="Ma J."/>
        </authorList>
    </citation>
    <scope>NUCLEOTIDE SEQUENCE [LARGE SCALE GENOMIC DNA]</scope>
    <source>
        <strain evidence="4">JCM 17525</strain>
    </source>
</reference>
<proteinExistence type="predicted"/>
<dbReference type="RefSeq" id="WP_344729767.1">
    <property type="nucleotide sequence ID" value="NZ_BAABBI010000002.1"/>
</dbReference>
<feature type="transmembrane region" description="Helical" evidence="1">
    <location>
        <begin position="67"/>
        <end position="86"/>
    </location>
</feature>
<keyword evidence="4" id="KW-1185">Reference proteome</keyword>
<gene>
    <name evidence="3" type="ORF">GCM10022271_18550</name>
</gene>
<sequence length="107" mass="12970">MAIIMKPNFIEQDRVYRATKQVKRIKGFYSHLLVFIVINLMIMFINIQNLQPNESYFQFKNFVTLTFWGFGLFVHALSVFLPNFIFGAKWEERKIRELMEKNNNQWE</sequence>
<dbReference type="EMBL" id="BAABBI010000002">
    <property type="protein sequence ID" value="GAA3786230.1"/>
    <property type="molecule type" value="Genomic_DNA"/>
</dbReference>
<comment type="caution">
    <text evidence="3">The sequence shown here is derived from an EMBL/GenBank/DDBJ whole genome shotgun (WGS) entry which is preliminary data.</text>
</comment>
<dbReference type="InterPro" id="IPR025698">
    <property type="entry name" value="2TM_dom"/>
</dbReference>